<dbReference type="InterPro" id="IPR013096">
    <property type="entry name" value="Cupin_2"/>
</dbReference>
<comment type="caution">
    <text evidence="2">The sequence shown here is derived from an EMBL/GenBank/DDBJ whole genome shotgun (WGS) entry which is preliminary data.</text>
</comment>
<dbReference type="InterPro" id="IPR014710">
    <property type="entry name" value="RmlC-like_jellyroll"/>
</dbReference>
<dbReference type="InterPro" id="IPR001387">
    <property type="entry name" value="Cro/C1-type_HTH"/>
</dbReference>
<protein>
    <recommendedName>
        <fullName evidence="1">HTH cro/C1-type domain-containing protein</fullName>
    </recommendedName>
</protein>
<dbReference type="InterPro" id="IPR010982">
    <property type="entry name" value="Lambda_DNA-bd_dom_sf"/>
</dbReference>
<organism evidence="2 3">
    <name type="scientific">Candidatus Abzuiibacterium crystallinum</name>
    <dbReference type="NCBI Taxonomy" id="1974748"/>
    <lineage>
        <taxon>Bacteria</taxon>
        <taxon>Pseudomonadati</taxon>
        <taxon>Candidatus Omnitrophota</taxon>
        <taxon>Candidatus Abzuiibacterium</taxon>
    </lineage>
</organism>
<evidence type="ECO:0000259" key="1">
    <source>
        <dbReference type="PROSITE" id="PS50943"/>
    </source>
</evidence>
<dbReference type="CDD" id="cd02209">
    <property type="entry name" value="cupin_XRE_C"/>
    <property type="match status" value="1"/>
</dbReference>
<dbReference type="SUPFAM" id="SSF47413">
    <property type="entry name" value="lambda repressor-like DNA-binding domains"/>
    <property type="match status" value="1"/>
</dbReference>
<dbReference type="Pfam" id="PF07883">
    <property type="entry name" value="Cupin_2"/>
    <property type="match status" value="1"/>
</dbReference>
<dbReference type="Pfam" id="PF01381">
    <property type="entry name" value="HTH_3"/>
    <property type="match status" value="1"/>
</dbReference>
<evidence type="ECO:0000313" key="2">
    <source>
        <dbReference type="EMBL" id="PIQ87435.1"/>
    </source>
</evidence>
<reference evidence="2 3" key="1">
    <citation type="submission" date="2017-09" db="EMBL/GenBank/DDBJ databases">
        <title>Depth-based differentiation of microbial function through sediment-hosted aquifers and enrichment of novel symbionts in the deep terrestrial subsurface.</title>
        <authorList>
            <person name="Probst A.J."/>
            <person name="Ladd B."/>
            <person name="Jarett J.K."/>
            <person name="Geller-Mcgrath D.E."/>
            <person name="Sieber C.M."/>
            <person name="Emerson J.B."/>
            <person name="Anantharaman K."/>
            <person name="Thomas B.C."/>
            <person name="Malmstrom R."/>
            <person name="Stieglmeier M."/>
            <person name="Klingl A."/>
            <person name="Woyke T."/>
            <person name="Ryan C.M."/>
            <person name="Banfield J.F."/>
        </authorList>
    </citation>
    <scope>NUCLEOTIDE SEQUENCE [LARGE SCALE GENOMIC DNA]</scope>
    <source>
        <strain evidence="2">CG11_big_fil_rev_8_21_14_0_20_45_26</strain>
    </source>
</reference>
<proteinExistence type="predicted"/>
<dbReference type="AlphaFoldDB" id="A0A2H0LVA7"/>
<sequence>MYNEFKEDLKNQADKRIRHKIPLWGKAIKGLLAERKENGEESSVTYLAEKTGINDKHIFNILAGRVRDPSSEKLVKIADALGIPFPELTSRAMNESPDFFFVSSFGQRGIIQYPQHGFSIQSLSPPGTGSRDFFMGIMIISPFRELKKWKFSPHSMICIFLEAGTLEITYGNKTRKLHANESVYFDGGISHKLRNIDSIDARCILVTRPPLH</sequence>
<dbReference type="CDD" id="cd00093">
    <property type="entry name" value="HTH_XRE"/>
    <property type="match status" value="1"/>
</dbReference>
<accession>A0A2H0LVA7</accession>
<dbReference type="Proteomes" id="UP000230859">
    <property type="component" value="Unassembled WGS sequence"/>
</dbReference>
<dbReference type="EMBL" id="PCVY01000008">
    <property type="protein sequence ID" value="PIQ87435.1"/>
    <property type="molecule type" value="Genomic_DNA"/>
</dbReference>
<dbReference type="Gene3D" id="2.60.120.10">
    <property type="entry name" value="Jelly Rolls"/>
    <property type="match status" value="1"/>
</dbReference>
<dbReference type="PROSITE" id="PS50943">
    <property type="entry name" value="HTH_CROC1"/>
    <property type="match status" value="1"/>
</dbReference>
<gene>
    <name evidence="2" type="ORF">COV74_00755</name>
</gene>
<feature type="domain" description="HTH cro/C1-type" evidence="1">
    <location>
        <begin position="47"/>
        <end position="88"/>
    </location>
</feature>
<dbReference type="Gene3D" id="1.10.260.40">
    <property type="entry name" value="lambda repressor-like DNA-binding domains"/>
    <property type="match status" value="1"/>
</dbReference>
<evidence type="ECO:0000313" key="3">
    <source>
        <dbReference type="Proteomes" id="UP000230859"/>
    </source>
</evidence>
<dbReference type="InterPro" id="IPR011051">
    <property type="entry name" value="RmlC_Cupin_sf"/>
</dbReference>
<dbReference type="SUPFAM" id="SSF51182">
    <property type="entry name" value="RmlC-like cupins"/>
    <property type="match status" value="1"/>
</dbReference>
<dbReference type="SMART" id="SM00530">
    <property type="entry name" value="HTH_XRE"/>
    <property type="match status" value="1"/>
</dbReference>
<dbReference type="GO" id="GO:0003677">
    <property type="term" value="F:DNA binding"/>
    <property type="evidence" value="ECO:0007669"/>
    <property type="project" value="InterPro"/>
</dbReference>
<name>A0A2H0LVA7_9BACT</name>